<keyword evidence="3" id="KW-0732">Signal</keyword>
<dbReference type="Pfam" id="PF00386">
    <property type="entry name" value="C1q"/>
    <property type="match status" value="1"/>
</dbReference>
<name>A0A9D4I6H1_DREPO</name>
<dbReference type="InterPro" id="IPR008983">
    <property type="entry name" value="Tumour_necrosis_fac-like_dom"/>
</dbReference>
<reference evidence="5" key="1">
    <citation type="journal article" date="2019" name="bioRxiv">
        <title>The Genome of the Zebra Mussel, Dreissena polymorpha: A Resource for Invasive Species Research.</title>
        <authorList>
            <person name="McCartney M.A."/>
            <person name="Auch B."/>
            <person name="Kono T."/>
            <person name="Mallez S."/>
            <person name="Zhang Y."/>
            <person name="Obille A."/>
            <person name="Becker A."/>
            <person name="Abrahante J.E."/>
            <person name="Garbe J."/>
            <person name="Badalamenti J.P."/>
            <person name="Herman A."/>
            <person name="Mangelson H."/>
            <person name="Liachko I."/>
            <person name="Sullivan S."/>
            <person name="Sone E.D."/>
            <person name="Koren S."/>
            <person name="Silverstein K.A.T."/>
            <person name="Beckman K.B."/>
            <person name="Gohl D.M."/>
        </authorList>
    </citation>
    <scope>NUCLEOTIDE SEQUENCE</scope>
    <source>
        <strain evidence="5">Duluth1</strain>
        <tissue evidence="5">Whole animal</tissue>
    </source>
</reference>
<sequence length="168" mass="18503">MMSVIAFVLTIVQVMGAPIDTKAVVAFSSGLTSTQYIMNGETVVYDRVFLNDHDGYDKYTGIFTCPVAGTYIFHVHAYSTNKDTVMWLNLLHNDQSLVSVSGYNSHTVGSNTVMLKLRKMDRVQIKAQDQMQFALFGLDTQVYSTFAGFMLYPDVSGPAMDSGAQIVG</sequence>
<evidence type="ECO:0000259" key="4">
    <source>
        <dbReference type="PROSITE" id="PS50871"/>
    </source>
</evidence>
<protein>
    <recommendedName>
        <fullName evidence="4">C1q domain-containing protein</fullName>
    </recommendedName>
</protein>
<keyword evidence="2" id="KW-0964">Secreted</keyword>
<feature type="domain" description="C1q" evidence="4">
    <location>
        <begin position="20"/>
        <end position="157"/>
    </location>
</feature>
<dbReference type="AlphaFoldDB" id="A0A9D4I6H1"/>
<gene>
    <name evidence="5" type="ORF">DPMN_186385</name>
</gene>
<dbReference type="Gene3D" id="2.60.120.40">
    <property type="match status" value="1"/>
</dbReference>
<proteinExistence type="predicted"/>
<dbReference type="Proteomes" id="UP000828390">
    <property type="component" value="Unassembled WGS sequence"/>
</dbReference>
<feature type="chain" id="PRO_5038341245" description="C1q domain-containing protein" evidence="3">
    <location>
        <begin position="17"/>
        <end position="168"/>
    </location>
</feature>
<evidence type="ECO:0000313" key="6">
    <source>
        <dbReference type="Proteomes" id="UP000828390"/>
    </source>
</evidence>
<accession>A0A9D4I6H1</accession>
<evidence type="ECO:0000256" key="2">
    <source>
        <dbReference type="ARBA" id="ARBA00022525"/>
    </source>
</evidence>
<keyword evidence="6" id="KW-1185">Reference proteome</keyword>
<evidence type="ECO:0000256" key="3">
    <source>
        <dbReference type="SAM" id="SignalP"/>
    </source>
</evidence>
<dbReference type="InterPro" id="IPR001073">
    <property type="entry name" value="C1q_dom"/>
</dbReference>
<reference evidence="5" key="2">
    <citation type="submission" date="2020-11" db="EMBL/GenBank/DDBJ databases">
        <authorList>
            <person name="McCartney M.A."/>
            <person name="Auch B."/>
            <person name="Kono T."/>
            <person name="Mallez S."/>
            <person name="Becker A."/>
            <person name="Gohl D.M."/>
            <person name="Silverstein K.A.T."/>
            <person name="Koren S."/>
            <person name="Bechman K.B."/>
            <person name="Herman A."/>
            <person name="Abrahante J.E."/>
            <person name="Garbe J."/>
        </authorList>
    </citation>
    <scope>NUCLEOTIDE SEQUENCE</scope>
    <source>
        <strain evidence="5">Duluth1</strain>
        <tissue evidence="5">Whole animal</tissue>
    </source>
</reference>
<organism evidence="5 6">
    <name type="scientific">Dreissena polymorpha</name>
    <name type="common">Zebra mussel</name>
    <name type="synonym">Mytilus polymorpha</name>
    <dbReference type="NCBI Taxonomy" id="45954"/>
    <lineage>
        <taxon>Eukaryota</taxon>
        <taxon>Metazoa</taxon>
        <taxon>Spiralia</taxon>
        <taxon>Lophotrochozoa</taxon>
        <taxon>Mollusca</taxon>
        <taxon>Bivalvia</taxon>
        <taxon>Autobranchia</taxon>
        <taxon>Heteroconchia</taxon>
        <taxon>Euheterodonta</taxon>
        <taxon>Imparidentia</taxon>
        <taxon>Neoheterodontei</taxon>
        <taxon>Myida</taxon>
        <taxon>Dreissenoidea</taxon>
        <taxon>Dreissenidae</taxon>
        <taxon>Dreissena</taxon>
    </lineage>
</organism>
<comment type="subcellular location">
    <subcellularLocation>
        <location evidence="1">Secreted</location>
    </subcellularLocation>
</comment>
<dbReference type="SUPFAM" id="SSF49842">
    <property type="entry name" value="TNF-like"/>
    <property type="match status" value="1"/>
</dbReference>
<dbReference type="PRINTS" id="PR00007">
    <property type="entry name" value="COMPLEMNTC1Q"/>
</dbReference>
<evidence type="ECO:0000313" key="5">
    <source>
        <dbReference type="EMBL" id="KAH3751811.1"/>
    </source>
</evidence>
<dbReference type="InterPro" id="IPR050392">
    <property type="entry name" value="Collagen/C1q_domain"/>
</dbReference>
<dbReference type="EMBL" id="JAIWYP010000010">
    <property type="protein sequence ID" value="KAH3751811.1"/>
    <property type="molecule type" value="Genomic_DNA"/>
</dbReference>
<feature type="signal peptide" evidence="3">
    <location>
        <begin position="1"/>
        <end position="16"/>
    </location>
</feature>
<dbReference type="PROSITE" id="PS50871">
    <property type="entry name" value="C1Q"/>
    <property type="match status" value="1"/>
</dbReference>
<dbReference type="GO" id="GO:0005576">
    <property type="term" value="C:extracellular region"/>
    <property type="evidence" value="ECO:0007669"/>
    <property type="project" value="UniProtKB-SubCell"/>
</dbReference>
<evidence type="ECO:0000256" key="1">
    <source>
        <dbReference type="ARBA" id="ARBA00004613"/>
    </source>
</evidence>
<dbReference type="SMART" id="SM00110">
    <property type="entry name" value="C1Q"/>
    <property type="match status" value="1"/>
</dbReference>
<comment type="caution">
    <text evidence="5">The sequence shown here is derived from an EMBL/GenBank/DDBJ whole genome shotgun (WGS) entry which is preliminary data.</text>
</comment>
<dbReference type="PANTHER" id="PTHR15427:SF50">
    <property type="entry name" value="COMPLEMENT C1Q TUMOR NECROSIS FACTOR-RELATED PROTEIN 2-LIKE"/>
    <property type="match status" value="1"/>
</dbReference>
<dbReference type="PANTHER" id="PTHR15427">
    <property type="entry name" value="EMILIN ELASTIN MICROFIBRIL INTERFACE-LOCATED PROTEIN ELASTIN MICROFIBRIL INTERFACER"/>
    <property type="match status" value="1"/>
</dbReference>